<dbReference type="AlphaFoldDB" id="A0A317SWT8"/>
<keyword evidence="3" id="KW-1185">Reference proteome</keyword>
<dbReference type="Proteomes" id="UP000246991">
    <property type="component" value="Unassembled WGS sequence"/>
</dbReference>
<organism evidence="2 3">
    <name type="scientific">Tuber magnatum</name>
    <name type="common">white Piedmont truffle</name>
    <dbReference type="NCBI Taxonomy" id="42249"/>
    <lineage>
        <taxon>Eukaryota</taxon>
        <taxon>Fungi</taxon>
        <taxon>Dikarya</taxon>
        <taxon>Ascomycota</taxon>
        <taxon>Pezizomycotina</taxon>
        <taxon>Pezizomycetes</taxon>
        <taxon>Pezizales</taxon>
        <taxon>Tuberaceae</taxon>
        <taxon>Tuber</taxon>
    </lineage>
</organism>
<evidence type="ECO:0000256" key="1">
    <source>
        <dbReference type="SAM" id="SignalP"/>
    </source>
</evidence>
<keyword evidence="1" id="KW-0732">Signal</keyword>
<sequence length="81" mass="8574">MLSPSTLWQGGSFLFSFLSSLFFFFPPCEAVKGPTGADGRTDGLTGGQTNCKWAGPGGEPRWQRGVGIHGVQGIAMYPYSG</sequence>
<comment type="caution">
    <text evidence="2">The sequence shown here is derived from an EMBL/GenBank/DDBJ whole genome shotgun (WGS) entry which is preliminary data.</text>
</comment>
<evidence type="ECO:0008006" key="4">
    <source>
        <dbReference type="Google" id="ProtNLM"/>
    </source>
</evidence>
<evidence type="ECO:0000313" key="2">
    <source>
        <dbReference type="EMBL" id="PWW78945.1"/>
    </source>
</evidence>
<gene>
    <name evidence="2" type="ORF">C7212DRAFT_309468</name>
</gene>
<evidence type="ECO:0000313" key="3">
    <source>
        <dbReference type="Proteomes" id="UP000246991"/>
    </source>
</evidence>
<dbReference type="EMBL" id="PYWC01000011">
    <property type="protein sequence ID" value="PWW78945.1"/>
    <property type="molecule type" value="Genomic_DNA"/>
</dbReference>
<reference evidence="2 3" key="1">
    <citation type="submission" date="2018-03" db="EMBL/GenBank/DDBJ databases">
        <title>Genomes of Pezizomycetes fungi and the evolution of truffles.</title>
        <authorList>
            <person name="Murat C."/>
            <person name="Payen T."/>
            <person name="Noel B."/>
            <person name="Kuo A."/>
            <person name="Martin F.M."/>
        </authorList>
    </citation>
    <scope>NUCLEOTIDE SEQUENCE [LARGE SCALE GENOMIC DNA]</scope>
    <source>
        <strain evidence="2">091103-1</strain>
    </source>
</reference>
<feature type="chain" id="PRO_5016411551" description="Secreted protein" evidence="1">
    <location>
        <begin position="31"/>
        <end position="81"/>
    </location>
</feature>
<feature type="signal peptide" evidence="1">
    <location>
        <begin position="1"/>
        <end position="30"/>
    </location>
</feature>
<accession>A0A317SWT8</accession>
<proteinExistence type="predicted"/>
<name>A0A317SWT8_9PEZI</name>
<protein>
    <recommendedName>
        <fullName evidence="4">Secreted protein</fullName>
    </recommendedName>
</protein>